<dbReference type="GO" id="GO:0006457">
    <property type="term" value="P:protein folding"/>
    <property type="evidence" value="ECO:0007669"/>
    <property type="project" value="InterPro"/>
</dbReference>
<keyword evidence="2 3" id="KW-0143">Chaperone</keyword>
<dbReference type="OrthoDB" id="9812586at2"/>
<feature type="region of interest" description="Disordered" evidence="5">
    <location>
        <begin position="1"/>
        <end position="41"/>
    </location>
</feature>
<dbReference type="Gene3D" id="3.90.20.20">
    <property type="match status" value="1"/>
</dbReference>
<dbReference type="GO" id="GO:0042803">
    <property type="term" value="F:protein homodimerization activity"/>
    <property type="evidence" value="ECO:0007669"/>
    <property type="project" value="InterPro"/>
</dbReference>
<feature type="compositionally biased region" description="Polar residues" evidence="5">
    <location>
        <begin position="16"/>
        <end position="25"/>
    </location>
</feature>
<dbReference type="CDD" id="cd00446">
    <property type="entry name" value="GrpE"/>
    <property type="match status" value="1"/>
</dbReference>
<dbReference type="GeneID" id="66796820"/>
<dbReference type="GO" id="GO:0051082">
    <property type="term" value="F:unfolded protein binding"/>
    <property type="evidence" value="ECO:0007669"/>
    <property type="project" value="TreeGrafter"/>
</dbReference>
<dbReference type="PANTHER" id="PTHR21237:SF23">
    <property type="entry name" value="GRPE PROTEIN HOMOLOG, MITOCHONDRIAL"/>
    <property type="match status" value="1"/>
</dbReference>
<dbReference type="AlphaFoldDB" id="A0A4Y8WS05"/>
<comment type="function">
    <text evidence="3">Participates actively in the response to hyperosmotic and heat shock by preventing the aggregation of stress-denatured proteins, in association with DnaK and GrpE. It is the nucleotide exchange factor for DnaK and may function as a thermosensor. Unfolded proteins bind initially to DnaJ; upon interaction with the DnaJ-bound protein, DnaK hydrolyzes its bound ATP, resulting in the formation of a stable complex. GrpE releases ADP from DnaK; ATP binding to DnaK triggers the release of the substrate protein, thus completing the reaction cycle. Several rounds of ATP-dependent interactions between DnaJ, DnaK and GrpE are required for fully efficient folding.</text>
</comment>
<dbReference type="InterPro" id="IPR013805">
    <property type="entry name" value="GrpE_CC"/>
</dbReference>
<dbReference type="SUPFAM" id="SSF51064">
    <property type="entry name" value="Head domain of nucleotide exchange factor GrpE"/>
    <property type="match status" value="1"/>
</dbReference>
<dbReference type="STRING" id="1122973.GCA_000379925_01043"/>
<dbReference type="Pfam" id="PF01025">
    <property type="entry name" value="GrpE"/>
    <property type="match status" value="1"/>
</dbReference>
<dbReference type="HAMAP" id="MF_01151">
    <property type="entry name" value="GrpE"/>
    <property type="match status" value="1"/>
</dbReference>
<protein>
    <recommendedName>
        <fullName evidence="3">Protein GrpE</fullName>
    </recommendedName>
    <alternativeName>
        <fullName evidence="3">HSP-70 cofactor</fullName>
    </alternativeName>
</protein>
<evidence type="ECO:0000256" key="4">
    <source>
        <dbReference type="RuleBase" id="RU004478"/>
    </source>
</evidence>
<name>A0A4Y8WS05_9PORP</name>
<dbReference type="PANTHER" id="PTHR21237">
    <property type="entry name" value="GRPE PROTEIN"/>
    <property type="match status" value="1"/>
</dbReference>
<keyword evidence="3" id="KW-0963">Cytoplasm</keyword>
<evidence type="ECO:0000313" key="6">
    <source>
        <dbReference type="EMBL" id="TFH97509.1"/>
    </source>
</evidence>
<reference evidence="6 7" key="1">
    <citation type="submission" date="2019-03" db="EMBL/GenBank/DDBJ databases">
        <title>Porphyromonas levii Isolated from the Uterus of Dairy Cows.</title>
        <authorList>
            <person name="Francis A.M."/>
        </authorList>
    </citation>
    <scope>NUCLEOTIDE SEQUENCE [LARGE SCALE GENOMIC DNA]</scope>
    <source>
        <strain evidence="6 7">AF5678</strain>
    </source>
</reference>
<comment type="subcellular location">
    <subcellularLocation>
        <location evidence="3">Cytoplasm</location>
    </subcellularLocation>
</comment>
<gene>
    <name evidence="3" type="primary">grpE</name>
    <name evidence="6" type="ORF">E4P47_00070</name>
</gene>
<organism evidence="6 7">
    <name type="scientific">Porphyromonas levii</name>
    <dbReference type="NCBI Taxonomy" id="28114"/>
    <lineage>
        <taxon>Bacteria</taxon>
        <taxon>Pseudomonadati</taxon>
        <taxon>Bacteroidota</taxon>
        <taxon>Bacteroidia</taxon>
        <taxon>Bacteroidales</taxon>
        <taxon>Porphyromonadaceae</taxon>
        <taxon>Porphyromonas</taxon>
    </lineage>
</organism>
<dbReference type="EMBL" id="SPNC01000001">
    <property type="protein sequence ID" value="TFH97509.1"/>
    <property type="molecule type" value="Genomic_DNA"/>
</dbReference>
<accession>A0A4Y8WS05</accession>
<keyword evidence="3" id="KW-0346">Stress response</keyword>
<dbReference type="GO" id="GO:0005737">
    <property type="term" value="C:cytoplasm"/>
    <property type="evidence" value="ECO:0007669"/>
    <property type="project" value="UniProtKB-SubCell"/>
</dbReference>
<evidence type="ECO:0000256" key="5">
    <source>
        <dbReference type="SAM" id="MobiDB-lite"/>
    </source>
</evidence>
<comment type="similarity">
    <text evidence="1 3 4">Belongs to the GrpE family.</text>
</comment>
<dbReference type="InterPro" id="IPR009012">
    <property type="entry name" value="GrpE_head"/>
</dbReference>
<proteinExistence type="inferred from homology"/>
<sequence length="187" mass="20947">MKKEQYDKEQEEEQVAQDSAPQNEATEGEVTSEVEQEIDETETIRKELAELKDSYLRLMAEYDNYRKRTIKEKSDLIKYGGEKIVTGFLDIMDDIDLAIKNMGSAESIDGLVEGVQIIQNKFIGALKAQGVNAMEVIGEDFDADKHEAVAMVATDDAEKKGKIIDCIQTGYTLNDKVIRHPKVVVGN</sequence>
<dbReference type="GO" id="GO:0000774">
    <property type="term" value="F:adenyl-nucleotide exchange factor activity"/>
    <property type="evidence" value="ECO:0007669"/>
    <property type="project" value="InterPro"/>
</dbReference>
<comment type="subunit">
    <text evidence="3">Homodimer.</text>
</comment>
<feature type="compositionally biased region" description="Acidic residues" evidence="5">
    <location>
        <begin position="26"/>
        <end position="41"/>
    </location>
</feature>
<dbReference type="RefSeq" id="WP_018358289.1">
    <property type="nucleotide sequence ID" value="NZ_CP197400.1"/>
</dbReference>
<dbReference type="PRINTS" id="PR00773">
    <property type="entry name" value="GRPEPROTEIN"/>
</dbReference>
<comment type="caution">
    <text evidence="6">The sequence shown here is derived from an EMBL/GenBank/DDBJ whole genome shotgun (WGS) entry which is preliminary data.</text>
</comment>
<dbReference type="InterPro" id="IPR000740">
    <property type="entry name" value="GrpE"/>
</dbReference>
<evidence type="ECO:0000313" key="7">
    <source>
        <dbReference type="Proteomes" id="UP000297225"/>
    </source>
</evidence>
<evidence type="ECO:0000256" key="2">
    <source>
        <dbReference type="ARBA" id="ARBA00023186"/>
    </source>
</evidence>
<dbReference type="SUPFAM" id="SSF58014">
    <property type="entry name" value="Coiled-coil domain of nucleotide exchange factor GrpE"/>
    <property type="match status" value="1"/>
</dbReference>
<dbReference type="Gene3D" id="2.30.22.10">
    <property type="entry name" value="Head domain of nucleotide exchange factor GrpE"/>
    <property type="match status" value="1"/>
</dbReference>
<dbReference type="Proteomes" id="UP000297225">
    <property type="component" value="Unassembled WGS sequence"/>
</dbReference>
<dbReference type="GO" id="GO:0051087">
    <property type="term" value="F:protein-folding chaperone binding"/>
    <property type="evidence" value="ECO:0007669"/>
    <property type="project" value="InterPro"/>
</dbReference>
<evidence type="ECO:0000256" key="1">
    <source>
        <dbReference type="ARBA" id="ARBA00009054"/>
    </source>
</evidence>
<keyword evidence="7" id="KW-1185">Reference proteome</keyword>
<evidence type="ECO:0000256" key="3">
    <source>
        <dbReference type="HAMAP-Rule" id="MF_01151"/>
    </source>
</evidence>